<organism evidence="2 3">
    <name type="scientific">Silvanigrella paludirubra</name>
    <dbReference type="NCBI Taxonomy" id="2499159"/>
    <lineage>
        <taxon>Bacteria</taxon>
        <taxon>Pseudomonadati</taxon>
        <taxon>Bdellovibrionota</taxon>
        <taxon>Oligoflexia</taxon>
        <taxon>Silvanigrellales</taxon>
        <taxon>Silvanigrellaceae</taxon>
        <taxon>Silvanigrella</taxon>
    </lineage>
</organism>
<dbReference type="RefSeq" id="WP_153421879.1">
    <property type="nucleotide sequence ID" value="NZ_WFLM01000009.1"/>
</dbReference>
<dbReference type="InterPro" id="IPR013230">
    <property type="entry name" value="Peptidase_M15A_C"/>
</dbReference>
<dbReference type="InterPro" id="IPR009045">
    <property type="entry name" value="Zn_M74/Hedgehog-like"/>
</dbReference>
<feature type="domain" description="Peptidase M15A C-terminal" evidence="1">
    <location>
        <begin position="5"/>
        <end position="112"/>
    </location>
</feature>
<evidence type="ECO:0000313" key="3">
    <source>
        <dbReference type="Proteomes" id="UP000437748"/>
    </source>
</evidence>
<accession>A0A6N6VN86</accession>
<gene>
    <name evidence="2" type="ORF">GCL60_16625</name>
</gene>
<evidence type="ECO:0000259" key="1">
    <source>
        <dbReference type="Pfam" id="PF08291"/>
    </source>
</evidence>
<dbReference type="EMBL" id="WFLM01000009">
    <property type="protein sequence ID" value="KAB8035854.1"/>
    <property type="molecule type" value="Genomic_DNA"/>
</dbReference>
<protein>
    <submittedName>
        <fullName evidence="2">Peptidase M15</fullName>
    </submittedName>
</protein>
<dbReference type="Proteomes" id="UP000437748">
    <property type="component" value="Unassembled WGS sequence"/>
</dbReference>
<evidence type="ECO:0000313" key="2">
    <source>
        <dbReference type="EMBL" id="KAB8035854.1"/>
    </source>
</evidence>
<keyword evidence="3" id="KW-1185">Reference proteome</keyword>
<dbReference type="OrthoDB" id="7171572at2"/>
<comment type="caution">
    <text evidence="2">The sequence shown here is derived from an EMBL/GenBank/DDBJ whole genome shotgun (WGS) entry which is preliminary data.</text>
</comment>
<dbReference type="Pfam" id="PF08291">
    <property type="entry name" value="Peptidase_M15_3"/>
    <property type="match status" value="1"/>
</dbReference>
<dbReference type="AlphaFoldDB" id="A0A6N6VN86"/>
<dbReference type="Gene3D" id="3.30.1380.10">
    <property type="match status" value="1"/>
</dbReference>
<name>A0A6N6VN86_9BACT</name>
<reference evidence="2 3" key="1">
    <citation type="submission" date="2019-10" db="EMBL/GenBank/DDBJ databases">
        <title>New species of Slilvanegrellaceae.</title>
        <authorList>
            <person name="Pitt A."/>
            <person name="Hahn M.W."/>
        </authorList>
    </citation>
    <scope>NUCLEOTIDE SEQUENCE [LARGE SCALE GENOMIC DNA]</scope>
    <source>
        <strain evidence="2 3">SP-Ram-0.45-NSY-1</strain>
    </source>
</reference>
<proteinExistence type="predicted"/>
<sequence length="140" mass="16201">MKLSNNFSLEEFEHSYVAIARGINNKAPEEVINNLKKLCENALEPLRQYLNKPIKILSGYRCEELNNAVNGVKNSQHLLGCAADITVENIPHPELFEIIKNHFEFDQLILEYVKPNNSFSGWVHVSWNENKNRNKYFKLG</sequence>
<dbReference type="SUPFAM" id="SSF55166">
    <property type="entry name" value="Hedgehog/DD-peptidase"/>
    <property type="match status" value="1"/>
</dbReference>